<dbReference type="Proteomes" id="UP000095228">
    <property type="component" value="Chromosome"/>
</dbReference>
<dbReference type="EMBL" id="CP016094">
    <property type="protein sequence ID" value="AOS43975.1"/>
    <property type="molecule type" value="Genomic_DNA"/>
</dbReference>
<evidence type="ECO:0000313" key="2">
    <source>
        <dbReference type="EMBL" id="AOS43975.1"/>
    </source>
</evidence>
<dbReference type="SMART" id="SM00671">
    <property type="entry name" value="SEL1"/>
    <property type="match status" value="3"/>
</dbReference>
<dbReference type="RefSeq" id="WP_069961279.1">
    <property type="nucleotide sequence ID" value="NZ_CP016094.1"/>
</dbReference>
<dbReference type="AlphaFoldDB" id="A0A1D8ASV5"/>
<dbReference type="STRING" id="1838286.Verru16b_01035"/>
<proteinExistence type="predicted"/>
<feature type="signal peptide" evidence="1">
    <location>
        <begin position="1"/>
        <end position="21"/>
    </location>
</feature>
<evidence type="ECO:0000256" key="1">
    <source>
        <dbReference type="SAM" id="SignalP"/>
    </source>
</evidence>
<sequence>MRRFAFLGLLLLALGATTGLAAKADAAAKITPPELISKGAAAPAWKNLQQLRALAAQGDPAACFALGTRLLEGDDELARDPAQARTLLETAAAGGVADAHFRLGKIYHDGQDVPRDYARTLEHYIAAARLGIPEAQHNLGAMFVSARGVKRDLVEGLAWLLVAEQSGAGSPAAQQVRERLAQRPADLRAAETRAQEIAADLPNATVRFGPAPLAAPPPVSAAAPVITSPAAPLPALVRPKMDPIGPIKLDVPTSAPPPAPR</sequence>
<dbReference type="Pfam" id="PF08238">
    <property type="entry name" value="Sel1"/>
    <property type="match status" value="3"/>
</dbReference>
<dbReference type="PANTHER" id="PTHR11102">
    <property type="entry name" value="SEL-1-LIKE PROTEIN"/>
    <property type="match status" value="1"/>
</dbReference>
<keyword evidence="3" id="KW-1185">Reference proteome</keyword>
<dbReference type="InterPro" id="IPR050767">
    <property type="entry name" value="Sel1_AlgK"/>
</dbReference>
<keyword evidence="1" id="KW-0732">Signal</keyword>
<dbReference type="KEGG" id="obg:Verru16b_01035"/>
<dbReference type="Gene3D" id="1.25.40.10">
    <property type="entry name" value="Tetratricopeptide repeat domain"/>
    <property type="match status" value="1"/>
</dbReference>
<dbReference type="PANTHER" id="PTHR11102:SF160">
    <property type="entry name" value="ERAD-ASSOCIATED E3 UBIQUITIN-PROTEIN LIGASE COMPONENT HRD3"/>
    <property type="match status" value="1"/>
</dbReference>
<dbReference type="InterPro" id="IPR006597">
    <property type="entry name" value="Sel1-like"/>
</dbReference>
<accession>A0A1D8ASV5</accession>
<reference evidence="2 3" key="1">
    <citation type="submission" date="2016-06" db="EMBL/GenBank/DDBJ databases">
        <title>Three novel species with peptidoglycan cell walls form the new genus Lacunisphaera gen. nov. in the family Opitutaceae of the verrucomicrobial subdivision 4.</title>
        <authorList>
            <person name="Rast P."/>
            <person name="Gloeckner I."/>
            <person name="Jogler M."/>
            <person name="Boedeker C."/>
            <person name="Jeske O."/>
            <person name="Wiegand S."/>
            <person name="Reinhardt R."/>
            <person name="Schumann P."/>
            <person name="Rohde M."/>
            <person name="Spring S."/>
            <person name="Gloeckner F.O."/>
            <person name="Jogler C."/>
        </authorList>
    </citation>
    <scope>NUCLEOTIDE SEQUENCE [LARGE SCALE GENOMIC DNA]</scope>
    <source>
        <strain evidence="2 3">IG16b</strain>
    </source>
</reference>
<dbReference type="InterPro" id="IPR011990">
    <property type="entry name" value="TPR-like_helical_dom_sf"/>
</dbReference>
<gene>
    <name evidence="2" type="primary">podJ</name>
    <name evidence="2" type="ORF">Verru16b_01035</name>
</gene>
<dbReference type="PATRIC" id="fig|1838286.3.peg.1038"/>
<organism evidence="2 3">
    <name type="scientific">Lacunisphaera limnophila</name>
    <dbReference type="NCBI Taxonomy" id="1838286"/>
    <lineage>
        <taxon>Bacteria</taxon>
        <taxon>Pseudomonadati</taxon>
        <taxon>Verrucomicrobiota</taxon>
        <taxon>Opitutia</taxon>
        <taxon>Opitutales</taxon>
        <taxon>Opitutaceae</taxon>
        <taxon>Lacunisphaera</taxon>
    </lineage>
</organism>
<evidence type="ECO:0000313" key="3">
    <source>
        <dbReference type="Proteomes" id="UP000095228"/>
    </source>
</evidence>
<protein>
    <submittedName>
        <fullName evidence="2">Localization factor PodJL</fullName>
    </submittedName>
</protein>
<name>A0A1D8ASV5_9BACT</name>
<feature type="chain" id="PRO_5009105080" evidence="1">
    <location>
        <begin position="22"/>
        <end position="261"/>
    </location>
</feature>
<dbReference type="SUPFAM" id="SSF81901">
    <property type="entry name" value="HCP-like"/>
    <property type="match status" value="1"/>
</dbReference>